<dbReference type="Proteomes" id="UP000051841">
    <property type="component" value="Unassembled WGS sequence"/>
</dbReference>
<protein>
    <submittedName>
        <fullName evidence="5">Multidrug ABC transporter ATPase</fullName>
    </submittedName>
</protein>
<comment type="caution">
    <text evidence="5">The sequence shown here is derived from an EMBL/GenBank/DDBJ whole genome shotgun (WGS) entry which is preliminary data.</text>
</comment>
<dbReference type="PANTHER" id="PTHR42939">
    <property type="entry name" value="ABC TRANSPORTER ATP-BINDING PROTEIN ALBC-RELATED"/>
    <property type="match status" value="1"/>
</dbReference>
<dbReference type="PROSITE" id="PS50893">
    <property type="entry name" value="ABC_TRANSPORTER_2"/>
    <property type="match status" value="1"/>
</dbReference>
<dbReference type="Pfam" id="PF00005">
    <property type="entry name" value="ABC_tran"/>
    <property type="match status" value="1"/>
</dbReference>
<dbReference type="GO" id="GO:0005524">
    <property type="term" value="F:ATP binding"/>
    <property type="evidence" value="ECO:0007669"/>
    <property type="project" value="UniProtKB-KW"/>
</dbReference>
<feature type="domain" description="ABC transporter" evidence="4">
    <location>
        <begin position="1"/>
        <end position="232"/>
    </location>
</feature>
<dbReference type="EMBL" id="JQBL01000009">
    <property type="protein sequence ID" value="KRN50423.1"/>
    <property type="molecule type" value="Genomic_DNA"/>
</dbReference>
<dbReference type="InterPro" id="IPR051782">
    <property type="entry name" value="ABC_Transporter_VariousFunc"/>
</dbReference>
<evidence type="ECO:0000256" key="3">
    <source>
        <dbReference type="ARBA" id="ARBA00022840"/>
    </source>
</evidence>
<dbReference type="InterPro" id="IPR003593">
    <property type="entry name" value="AAA+_ATPase"/>
</dbReference>
<accession>A0A0R2HKU2</accession>
<keyword evidence="2" id="KW-0547">Nucleotide-binding</keyword>
<dbReference type="PANTHER" id="PTHR42939:SF3">
    <property type="entry name" value="ABC TRANSPORTER ATP-BINDING COMPONENT"/>
    <property type="match status" value="1"/>
</dbReference>
<sequence>MNTKPVIEVLNISKKYEDFQLQINNLIINEGLIVGLIGENGAGKSTFLNLLLNQIKSELGSIKILGLDYSKDEYRIKLNLGVILEQNYFPDSFSVLQVEKMLEGIYPNWDKELYHYLIDHFSLPTNKAIKNFSRGMLVKLNFASALSHHPRLLIADEATSGLDPIVRKEILSLLEGFVKENKMTVLLSSHILSDLERVADYFVFIENGNILLKGERSELLNRFIIKSDISGLSLNTIKYKLYQDNTVQYLVDISQEENENNHYASLEEILLFLAKGVKMDDRTSL</sequence>
<dbReference type="AlphaFoldDB" id="A0A0R2HKU2"/>
<evidence type="ECO:0000256" key="1">
    <source>
        <dbReference type="ARBA" id="ARBA00022448"/>
    </source>
</evidence>
<reference evidence="5 6" key="1">
    <citation type="journal article" date="2015" name="Genome Announc.">
        <title>Expanding the biotechnology potential of lactobacilli through comparative genomics of 213 strains and associated genera.</title>
        <authorList>
            <person name="Sun Z."/>
            <person name="Harris H.M."/>
            <person name="McCann A."/>
            <person name="Guo C."/>
            <person name="Argimon S."/>
            <person name="Zhang W."/>
            <person name="Yang X."/>
            <person name="Jeffery I.B."/>
            <person name="Cooney J.C."/>
            <person name="Kagawa T.F."/>
            <person name="Liu W."/>
            <person name="Song Y."/>
            <person name="Salvetti E."/>
            <person name="Wrobel A."/>
            <person name="Rasinkangas P."/>
            <person name="Parkhill J."/>
            <person name="Rea M.C."/>
            <person name="O'Sullivan O."/>
            <person name="Ritari J."/>
            <person name="Douillard F.P."/>
            <person name="Paul Ross R."/>
            <person name="Yang R."/>
            <person name="Briner A.E."/>
            <person name="Felis G.E."/>
            <person name="de Vos W.M."/>
            <person name="Barrangou R."/>
            <person name="Klaenhammer T.R."/>
            <person name="Caufield P.W."/>
            <person name="Cui Y."/>
            <person name="Zhang H."/>
            <person name="O'Toole P.W."/>
        </authorList>
    </citation>
    <scope>NUCLEOTIDE SEQUENCE [LARGE SCALE GENOMIC DNA]</scope>
    <source>
        <strain evidence="5 6">DSM 20405</strain>
    </source>
</reference>
<evidence type="ECO:0000313" key="6">
    <source>
        <dbReference type="Proteomes" id="UP000051841"/>
    </source>
</evidence>
<proteinExistence type="predicted"/>
<dbReference type="RefSeq" id="WP_031589037.1">
    <property type="nucleotide sequence ID" value="NZ_JNKN01000009.1"/>
</dbReference>
<dbReference type="SMART" id="SM00382">
    <property type="entry name" value="AAA"/>
    <property type="match status" value="1"/>
</dbReference>
<keyword evidence="3" id="KW-0067">ATP-binding</keyword>
<dbReference type="InterPro" id="IPR027417">
    <property type="entry name" value="P-loop_NTPase"/>
</dbReference>
<dbReference type="PATRIC" id="fig|1410657.5.peg.2139"/>
<evidence type="ECO:0000256" key="2">
    <source>
        <dbReference type="ARBA" id="ARBA00022741"/>
    </source>
</evidence>
<name>A0A0R2HKU2_9FIRM</name>
<keyword evidence="1" id="KW-0813">Transport</keyword>
<keyword evidence="6" id="KW-1185">Reference proteome</keyword>
<evidence type="ECO:0000313" key="5">
    <source>
        <dbReference type="EMBL" id="KRN50423.1"/>
    </source>
</evidence>
<gene>
    <name evidence="5" type="ORF">IV49_GL002071</name>
</gene>
<dbReference type="CDD" id="cd03230">
    <property type="entry name" value="ABC_DR_subfamily_A"/>
    <property type="match status" value="1"/>
</dbReference>
<dbReference type="GO" id="GO:0016887">
    <property type="term" value="F:ATP hydrolysis activity"/>
    <property type="evidence" value="ECO:0007669"/>
    <property type="project" value="InterPro"/>
</dbReference>
<organism evidence="5 6">
    <name type="scientific">Kandleria vitulina DSM 20405</name>
    <dbReference type="NCBI Taxonomy" id="1410657"/>
    <lineage>
        <taxon>Bacteria</taxon>
        <taxon>Bacillati</taxon>
        <taxon>Bacillota</taxon>
        <taxon>Erysipelotrichia</taxon>
        <taxon>Erysipelotrichales</taxon>
        <taxon>Coprobacillaceae</taxon>
        <taxon>Kandleria</taxon>
    </lineage>
</organism>
<evidence type="ECO:0000259" key="4">
    <source>
        <dbReference type="PROSITE" id="PS50893"/>
    </source>
</evidence>
<dbReference type="InterPro" id="IPR003439">
    <property type="entry name" value="ABC_transporter-like_ATP-bd"/>
</dbReference>
<dbReference type="Gene3D" id="3.40.50.300">
    <property type="entry name" value="P-loop containing nucleotide triphosphate hydrolases"/>
    <property type="match status" value="1"/>
</dbReference>
<dbReference type="SUPFAM" id="SSF52540">
    <property type="entry name" value="P-loop containing nucleoside triphosphate hydrolases"/>
    <property type="match status" value="1"/>
</dbReference>